<evidence type="ECO:0000256" key="1">
    <source>
        <dbReference type="ARBA" id="ARBA00009108"/>
    </source>
</evidence>
<dbReference type="EMBL" id="JBHMDG010000004">
    <property type="protein sequence ID" value="MFB9312190.1"/>
    <property type="molecule type" value="Genomic_DNA"/>
</dbReference>
<evidence type="ECO:0000313" key="4">
    <source>
        <dbReference type="Proteomes" id="UP001589750"/>
    </source>
</evidence>
<accession>A0ABV5K654</accession>
<organism evidence="3 4">
    <name type="scientific">Nocardioides plantarum</name>
    <dbReference type="NCBI Taxonomy" id="29299"/>
    <lineage>
        <taxon>Bacteria</taxon>
        <taxon>Bacillati</taxon>
        <taxon>Actinomycetota</taxon>
        <taxon>Actinomycetes</taxon>
        <taxon>Propionibacteriales</taxon>
        <taxon>Nocardioidaceae</taxon>
        <taxon>Nocardioides</taxon>
    </lineage>
</organism>
<dbReference type="InterPro" id="IPR010273">
    <property type="entry name" value="DUF881"/>
</dbReference>
<dbReference type="PANTHER" id="PTHR37313:SF2">
    <property type="entry name" value="UPF0749 PROTEIN YLXX"/>
    <property type="match status" value="1"/>
</dbReference>
<sequence>MPDQVPDGEVAGGEVGADVHEPGSGRSRLARAMTRPSRSQTIVAVLLALVGFAAVTQIRTTEEDSTYSGLRQQDLIDALNGLAGTTQRTQAEIDRLRSEREDLLSESTRREAALERTQREVDSLNVLAGLVPVTGPGVRVTITEETGVVKVSTFLDVIQELRSVGAEAIQVNGKVRLIASTSFEQGTGGLLIDGRLVESPYVVDAIGDASTLAGALVFSLGPARQVRLDGGTLSVDELTSLDIDTTRRAADPDEAEPDP</sequence>
<evidence type="ECO:0000256" key="2">
    <source>
        <dbReference type="SAM" id="MobiDB-lite"/>
    </source>
</evidence>
<gene>
    <name evidence="3" type="ORF">ACFFRI_03955</name>
</gene>
<reference evidence="3 4" key="1">
    <citation type="submission" date="2024-09" db="EMBL/GenBank/DDBJ databases">
        <authorList>
            <person name="Sun Q."/>
            <person name="Mori K."/>
        </authorList>
    </citation>
    <scope>NUCLEOTIDE SEQUENCE [LARGE SCALE GENOMIC DNA]</scope>
    <source>
        <strain evidence="3 4">JCM 9626</strain>
    </source>
</reference>
<comment type="similarity">
    <text evidence="1">Belongs to the UPF0749 family.</text>
</comment>
<proteinExistence type="inferred from homology"/>
<dbReference type="Pfam" id="PF05949">
    <property type="entry name" value="DUF881"/>
    <property type="match status" value="1"/>
</dbReference>
<dbReference type="Gene3D" id="3.30.70.1880">
    <property type="entry name" value="Protein of unknown function DUF881"/>
    <property type="match status" value="1"/>
</dbReference>
<dbReference type="Proteomes" id="UP001589750">
    <property type="component" value="Unassembled WGS sequence"/>
</dbReference>
<protein>
    <submittedName>
        <fullName evidence="3">DUF881 domain-containing protein</fullName>
    </submittedName>
</protein>
<name>A0ABV5K654_9ACTN</name>
<comment type="caution">
    <text evidence="3">The sequence shown here is derived from an EMBL/GenBank/DDBJ whole genome shotgun (WGS) entry which is preliminary data.</text>
</comment>
<dbReference type="PANTHER" id="PTHR37313">
    <property type="entry name" value="UPF0749 PROTEIN RV1825"/>
    <property type="match status" value="1"/>
</dbReference>
<feature type="region of interest" description="Disordered" evidence="2">
    <location>
        <begin position="1"/>
        <end position="26"/>
    </location>
</feature>
<evidence type="ECO:0000313" key="3">
    <source>
        <dbReference type="EMBL" id="MFB9312190.1"/>
    </source>
</evidence>
<dbReference type="RefSeq" id="WP_140010546.1">
    <property type="nucleotide sequence ID" value="NZ_JBHMDG010000004.1"/>
</dbReference>
<keyword evidence="4" id="KW-1185">Reference proteome</keyword>